<dbReference type="RefSeq" id="XP_025023580.1">
    <property type="nucleotide sequence ID" value="XM_025167812.1"/>
</dbReference>
<feature type="region of interest" description="Disordered" evidence="1">
    <location>
        <begin position="24"/>
        <end position="52"/>
    </location>
</feature>
<sequence length="341" mass="38366">MKGSLVDVVGDSLSPAVFSFIQRFPQPSLPGGGGGGEGEGPAHRQAAEGLSTTRTIRCRHPSTRGSSSTGCAGRPLQFRHGTPGSPFPCPRCGYWRRGKAGLPRRRRNLDVRARFFRGRIYSGLRTFTNSCEPSWWKSLLHDYAEACREVAQGIRQRPGKAGLYLSLLAGAVGCSLRNPSEASFDSSLLEASGTLLLLSPWTRSSSSERHTQRLMVLRNRGQLRVQSLVFFSLLYEAPYDAGADLYQAHCKYLKPRWTDFPSQILDVGFWGRWWVLHSKMQDSDINNEEFQYLPEHLKTISFNDLHSETNEKLFDEKYKAVILTEEQIQQADREDQGQLHS</sequence>
<dbReference type="PANTHER" id="PTHR21435">
    <property type="entry name" value="MITOCHONDRIAL IMPORT INNER MEMBRANE TRANSLOCASE SUBUNIT TIM29"/>
    <property type="match status" value="1"/>
</dbReference>
<dbReference type="CTD" id="90580"/>
<evidence type="ECO:0000256" key="1">
    <source>
        <dbReference type="SAM" id="MobiDB-lite"/>
    </source>
</evidence>
<dbReference type="GO" id="GO:0042721">
    <property type="term" value="C:TIM22 mitochondrial import inner membrane insertion complex"/>
    <property type="evidence" value="ECO:0007669"/>
    <property type="project" value="InterPro"/>
</dbReference>
<accession>A0A9F5ILX3</accession>
<dbReference type="AlphaFoldDB" id="A0A9F5ILX3"/>
<keyword evidence="2" id="KW-1185">Reference proteome</keyword>
<evidence type="ECO:0000313" key="3">
    <source>
        <dbReference type="RefSeq" id="XP_025023580.1"/>
    </source>
</evidence>
<protein>
    <submittedName>
        <fullName evidence="3">Mitochondrial import inner membrane translocase subunit Tim29</fullName>
    </submittedName>
</protein>
<dbReference type="Proteomes" id="UP000695026">
    <property type="component" value="Unplaced"/>
</dbReference>
<dbReference type="KEGG" id="pbi:103059569"/>
<proteinExistence type="predicted"/>
<name>A0A9F5ILX3_PYTBI</name>
<dbReference type="OrthoDB" id="5970620at2759"/>
<reference evidence="3" key="1">
    <citation type="submission" date="2025-08" db="UniProtKB">
        <authorList>
            <consortium name="RefSeq"/>
        </authorList>
    </citation>
    <scope>IDENTIFICATION</scope>
    <source>
        <tissue evidence="3">Liver</tissue>
    </source>
</reference>
<dbReference type="PANTHER" id="PTHR21435:SF1">
    <property type="entry name" value="MITOCHONDRIAL IMPORT INNER MEMBRANE TRANSLOCASE SUBUNIT TIM29"/>
    <property type="match status" value="1"/>
</dbReference>
<gene>
    <name evidence="3" type="primary">TIMM29</name>
</gene>
<evidence type="ECO:0000313" key="2">
    <source>
        <dbReference type="Proteomes" id="UP000695026"/>
    </source>
</evidence>
<dbReference type="GO" id="GO:0045039">
    <property type="term" value="P:protein insertion into mitochondrial inner membrane"/>
    <property type="evidence" value="ECO:0007669"/>
    <property type="project" value="TreeGrafter"/>
</dbReference>
<feature type="compositionally biased region" description="Gly residues" evidence="1">
    <location>
        <begin position="30"/>
        <end position="39"/>
    </location>
</feature>
<organism evidence="2 3">
    <name type="scientific">Python bivittatus</name>
    <name type="common">Burmese python</name>
    <name type="synonym">Python molurus bivittatus</name>
    <dbReference type="NCBI Taxonomy" id="176946"/>
    <lineage>
        <taxon>Eukaryota</taxon>
        <taxon>Metazoa</taxon>
        <taxon>Chordata</taxon>
        <taxon>Craniata</taxon>
        <taxon>Vertebrata</taxon>
        <taxon>Euteleostomi</taxon>
        <taxon>Lepidosauria</taxon>
        <taxon>Squamata</taxon>
        <taxon>Bifurcata</taxon>
        <taxon>Unidentata</taxon>
        <taxon>Episquamata</taxon>
        <taxon>Toxicofera</taxon>
        <taxon>Serpentes</taxon>
        <taxon>Henophidia</taxon>
        <taxon>Pythonidae</taxon>
        <taxon>Python</taxon>
    </lineage>
</organism>
<dbReference type="InterPro" id="IPR019322">
    <property type="entry name" value="TIMM29"/>
</dbReference>
<dbReference type="GeneID" id="103059569"/>
<dbReference type="Pfam" id="PF10171">
    <property type="entry name" value="Tim29"/>
    <property type="match status" value="1"/>
</dbReference>